<evidence type="ECO:0000313" key="2">
    <source>
        <dbReference type="Proteomes" id="UP001058974"/>
    </source>
</evidence>
<evidence type="ECO:0000313" key="1">
    <source>
        <dbReference type="EMBL" id="KAI5439463.1"/>
    </source>
</evidence>
<comment type="caution">
    <text evidence="1">The sequence shown here is derived from an EMBL/GenBank/DDBJ whole genome shotgun (WGS) entry which is preliminary data.</text>
</comment>
<accession>A0A9D5BA33</accession>
<name>A0A9D5BA33_PEA</name>
<organism evidence="1 2">
    <name type="scientific">Pisum sativum</name>
    <name type="common">Garden pea</name>
    <name type="synonym">Lathyrus oleraceus</name>
    <dbReference type="NCBI Taxonomy" id="3888"/>
    <lineage>
        <taxon>Eukaryota</taxon>
        <taxon>Viridiplantae</taxon>
        <taxon>Streptophyta</taxon>
        <taxon>Embryophyta</taxon>
        <taxon>Tracheophyta</taxon>
        <taxon>Spermatophyta</taxon>
        <taxon>Magnoliopsida</taxon>
        <taxon>eudicotyledons</taxon>
        <taxon>Gunneridae</taxon>
        <taxon>Pentapetalae</taxon>
        <taxon>rosids</taxon>
        <taxon>fabids</taxon>
        <taxon>Fabales</taxon>
        <taxon>Fabaceae</taxon>
        <taxon>Papilionoideae</taxon>
        <taxon>50 kb inversion clade</taxon>
        <taxon>NPAAA clade</taxon>
        <taxon>Hologalegina</taxon>
        <taxon>IRL clade</taxon>
        <taxon>Fabeae</taxon>
        <taxon>Lathyrus</taxon>
    </lineage>
</organism>
<dbReference type="AlphaFoldDB" id="A0A9D5BA33"/>
<gene>
    <name evidence="1" type="ORF">KIW84_025022</name>
</gene>
<keyword evidence="2" id="KW-1185">Reference proteome</keyword>
<dbReference type="EMBL" id="JAMSHJ010000002">
    <property type="protein sequence ID" value="KAI5439463.1"/>
    <property type="molecule type" value="Genomic_DNA"/>
</dbReference>
<dbReference type="Gramene" id="Psat02G0502200-T1">
    <property type="protein sequence ID" value="KAI5439463.1"/>
    <property type="gene ID" value="KIW84_025022"/>
</dbReference>
<reference evidence="1 2" key="1">
    <citation type="journal article" date="2022" name="Nat. Genet.">
        <title>Improved pea reference genome and pan-genome highlight genomic features and evolutionary characteristics.</title>
        <authorList>
            <person name="Yang T."/>
            <person name="Liu R."/>
            <person name="Luo Y."/>
            <person name="Hu S."/>
            <person name="Wang D."/>
            <person name="Wang C."/>
            <person name="Pandey M.K."/>
            <person name="Ge S."/>
            <person name="Xu Q."/>
            <person name="Li N."/>
            <person name="Li G."/>
            <person name="Huang Y."/>
            <person name="Saxena R.K."/>
            <person name="Ji Y."/>
            <person name="Li M."/>
            <person name="Yan X."/>
            <person name="He Y."/>
            <person name="Liu Y."/>
            <person name="Wang X."/>
            <person name="Xiang C."/>
            <person name="Varshney R.K."/>
            <person name="Ding H."/>
            <person name="Gao S."/>
            <person name="Zong X."/>
        </authorList>
    </citation>
    <scope>NUCLEOTIDE SEQUENCE [LARGE SCALE GENOMIC DNA]</scope>
    <source>
        <strain evidence="1 2">cv. Zhongwan 6</strain>
    </source>
</reference>
<proteinExistence type="predicted"/>
<protein>
    <submittedName>
        <fullName evidence="1">Uncharacterized protein</fullName>
    </submittedName>
</protein>
<dbReference type="Proteomes" id="UP001058974">
    <property type="component" value="Chromosome 2"/>
</dbReference>
<sequence>MHSVSQPLVLPLFPPLPEIKVFPMVKQVISFPLESLLLASSYRKRCHEATVSSAASSKISSSGHCHFSKRRYDATWKLFFGFD</sequence>